<organism evidence="2">
    <name type="scientific">Rhizophora mucronata</name>
    <name type="common">Asiatic mangrove</name>
    <dbReference type="NCBI Taxonomy" id="61149"/>
    <lineage>
        <taxon>Eukaryota</taxon>
        <taxon>Viridiplantae</taxon>
        <taxon>Streptophyta</taxon>
        <taxon>Embryophyta</taxon>
        <taxon>Tracheophyta</taxon>
        <taxon>Spermatophyta</taxon>
        <taxon>Magnoliopsida</taxon>
        <taxon>eudicotyledons</taxon>
        <taxon>Gunneridae</taxon>
        <taxon>Pentapetalae</taxon>
        <taxon>rosids</taxon>
        <taxon>fabids</taxon>
        <taxon>Malpighiales</taxon>
        <taxon>Rhizophoraceae</taxon>
        <taxon>Rhizophora</taxon>
    </lineage>
</organism>
<proteinExistence type="predicted"/>
<protein>
    <submittedName>
        <fullName evidence="2">Uncharacterized protein</fullName>
    </submittedName>
</protein>
<evidence type="ECO:0000256" key="1">
    <source>
        <dbReference type="SAM" id="MobiDB-lite"/>
    </source>
</evidence>
<feature type="compositionally biased region" description="Basic and acidic residues" evidence="1">
    <location>
        <begin position="11"/>
        <end position="23"/>
    </location>
</feature>
<dbReference type="EMBL" id="GGEC01060514">
    <property type="protein sequence ID" value="MBX40998.1"/>
    <property type="molecule type" value="Transcribed_RNA"/>
</dbReference>
<evidence type="ECO:0000313" key="2">
    <source>
        <dbReference type="EMBL" id="MBX40998.1"/>
    </source>
</evidence>
<reference evidence="2" key="1">
    <citation type="submission" date="2018-02" db="EMBL/GenBank/DDBJ databases">
        <title>Rhizophora mucronata_Transcriptome.</title>
        <authorList>
            <person name="Meera S.P."/>
            <person name="Sreeshan A."/>
            <person name="Augustine A."/>
        </authorList>
    </citation>
    <scope>NUCLEOTIDE SEQUENCE</scope>
    <source>
        <tissue evidence="2">Leaf</tissue>
    </source>
</reference>
<dbReference type="AlphaFoldDB" id="A0A2P2NEU5"/>
<accession>A0A2P2NEU5</accession>
<name>A0A2P2NEU5_RHIMU</name>
<feature type="region of interest" description="Disordered" evidence="1">
    <location>
        <begin position="1"/>
        <end position="29"/>
    </location>
</feature>
<sequence length="29" mass="3388">MIFTSLEDPVTEDHPNTRKEQKADQQNNT</sequence>